<evidence type="ECO:0000256" key="10">
    <source>
        <dbReference type="ARBA" id="ARBA00022734"/>
    </source>
</evidence>
<dbReference type="InterPro" id="IPR013320">
    <property type="entry name" value="ConA-like_dom_sf"/>
</dbReference>
<dbReference type="GO" id="GO:0048246">
    <property type="term" value="P:macrophage chemotaxis"/>
    <property type="evidence" value="ECO:0007669"/>
    <property type="project" value="TreeGrafter"/>
</dbReference>
<dbReference type="STRING" id="7897.ENSLACP00000021672"/>
<keyword evidence="6" id="KW-0597">Phosphoprotein</keyword>
<evidence type="ECO:0000256" key="9">
    <source>
        <dbReference type="ARBA" id="ARBA00022728"/>
    </source>
</evidence>
<keyword evidence="18" id="KW-0539">Nucleus</keyword>
<dbReference type="FunCoup" id="H3BIF1">
    <property type="interactions" value="93"/>
</dbReference>
<dbReference type="CDD" id="cd00070">
    <property type="entry name" value="GLECT"/>
    <property type="match status" value="1"/>
</dbReference>
<evidence type="ECO:0000256" key="14">
    <source>
        <dbReference type="ARBA" id="ARBA00022972"/>
    </source>
</evidence>
<dbReference type="OMA" id="EFQCEEN"/>
<dbReference type="GO" id="GO:0050918">
    <property type="term" value="P:positive chemotaxis"/>
    <property type="evidence" value="ECO:0007669"/>
    <property type="project" value="TreeGrafter"/>
</dbReference>
<evidence type="ECO:0000256" key="7">
    <source>
        <dbReference type="ARBA" id="ARBA00022588"/>
    </source>
</evidence>
<dbReference type="GO" id="GO:0043236">
    <property type="term" value="F:laminin binding"/>
    <property type="evidence" value="ECO:0007669"/>
    <property type="project" value="TreeGrafter"/>
</dbReference>
<dbReference type="Gene3D" id="2.60.120.200">
    <property type="match status" value="1"/>
</dbReference>
<evidence type="ECO:0000256" key="18">
    <source>
        <dbReference type="ARBA" id="ARBA00023242"/>
    </source>
</evidence>
<dbReference type="InterPro" id="IPR044156">
    <property type="entry name" value="Galectin-like"/>
</dbReference>
<dbReference type="GO" id="GO:0006397">
    <property type="term" value="P:mRNA processing"/>
    <property type="evidence" value="ECO:0007669"/>
    <property type="project" value="UniProtKB-KW"/>
</dbReference>
<dbReference type="Bgee" id="ENSLACG00000019042">
    <property type="expression patterns" value="Expressed in pectoral fin and 5 other cell types or tissues"/>
</dbReference>
<keyword evidence="17" id="KW-0508">mRNA splicing</keyword>
<dbReference type="GO" id="GO:0048030">
    <property type="term" value="F:disaccharide binding"/>
    <property type="evidence" value="ECO:0007669"/>
    <property type="project" value="TreeGrafter"/>
</dbReference>
<dbReference type="GO" id="GO:2001237">
    <property type="term" value="P:negative regulation of extrinsic apoptotic signaling pathway"/>
    <property type="evidence" value="ECO:0007669"/>
    <property type="project" value="TreeGrafter"/>
</dbReference>
<keyword evidence="7" id="KW-0399">Innate immunity</keyword>
<organism evidence="22 23">
    <name type="scientific">Latimeria chalumnae</name>
    <name type="common">Coelacanth</name>
    <dbReference type="NCBI Taxonomy" id="7897"/>
    <lineage>
        <taxon>Eukaryota</taxon>
        <taxon>Metazoa</taxon>
        <taxon>Chordata</taxon>
        <taxon>Craniata</taxon>
        <taxon>Vertebrata</taxon>
        <taxon>Euteleostomi</taxon>
        <taxon>Coelacanthiformes</taxon>
        <taxon>Coelacanthidae</taxon>
        <taxon>Latimeria</taxon>
    </lineage>
</organism>
<comment type="subcellular location">
    <subcellularLocation>
        <location evidence="2">Cytoplasm</location>
    </subcellularLocation>
    <subcellularLocation>
        <location evidence="1">Nucleus</location>
    </subcellularLocation>
    <subcellularLocation>
        <location evidence="3">Secreted</location>
    </subcellularLocation>
</comment>
<dbReference type="PANTHER" id="PTHR11346">
    <property type="entry name" value="GALECTIN"/>
    <property type="match status" value="1"/>
</dbReference>
<evidence type="ECO:0000256" key="15">
    <source>
        <dbReference type="ARBA" id="ARBA00022990"/>
    </source>
</evidence>
<dbReference type="EMBL" id="AFYH01002844">
    <property type="status" value="NOT_ANNOTATED_CDS"/>
    <property type="molecule type" value="Genomic_DNA"/>
</dbReference>
<evidence type="ECO:0000313" key="22">
    <source>
        <dbReference type="Ensembl" id="ENSLACP00000021672.1"/>
    </source>
</evidence>
<evidence type="ECO:0000256" key="11">
    <source>
        <dbReference type="ARBA" id="ARBA00022737"/>
    </source>
</evidence>
<accession>H3BIF1</accession>
<evidence type="ECO:0000256" key="6">
    <source>
        <dbReference type="ARBA" id="ARBA00022553"/>
    </source>
</evidence>
<keyword evidence="15" id="KW-0007">Acetylation</keyword>
<evidence type="ECO:0000256" key="19">
    <source>
        <dbReference type="RuleBase" id="RU102079"/>
    </source>
</evidence>
<dbReference type="EMBL" id="AFYH01002843">
    <property type="status" value="NOT_ANNOTATED_CDS"/>
    <property type="molecule type" value="Genomic_DNA"/>
</dbReference>
<dbReference type="GO" id="GO:0045806">
    <property type="term" value="P:negative regulation of endocytosis"/>
    <property type="evidence" value="ECO:0007669"/>
    <property type="project" value="TreeGrafter"/>
</dbReference>
<dbReference type="GO" id="GO:0048245">
    <property type="term" value="P:eosinophil chemotaxis"/>
    <property type="evidence" value="ECO:0007669"/>
    <property type="project" value="TreeGrafter"/>
</dbReference>
<keyword evidence="8" id="KW-0507">mRNA processing</keyword>
<evidence type="ECO:0000259" key="21">
    <source>
        <dbReference type="PROSITE" id="PS51304"/>
    </source>
</evidence>
<dbReference type="GO" id="GO:0030154">
    <property type="term" value="P:cell differentiation"/>
    <property type="evidence" value="ECO:0007669"/>
    <property type="project" value="UniProtKB-KW"/>
</dbReference>
<evidence type="ECO:0000256" key="12">
    <source>
        <dbReference type="ARBA" id="ARBA00022782"/>
    </source>
</evidence>
<reference evidence="22" key="3">
    <citation type="submission" date="2025-09" db="UniProtKB">
        <authorList>
            <consortium name="Ensembl"/>
        </authorList>
    </citation>
    <scope>IDENTIFICATION</scope>
</reference>
<dbReference type="GO" id="GO:0008380">
    <property type="term" value="P:RNA splicing"/>
    <property type="evidence" value="ECO:0007669"/>
    <property type="project" value="UniProtKB-KW"/>
</dbReference>
<dbReference type="GO" id="GO:0005681">
    <property type="term" value="C:spliceosomal complex"/>
    <property type="evidence" value="ECO:0007669"/>
    <property type="project" value="UniProtKB-KW"/>
</dbReference>
<evidence type="ECO:0000256" key="2">
    <source>
        <dbReference type="ARBA" id="ARBA00004496"/>
    </source>
</evidence>
<dbReference type="GO" id="GO:0019863">
    <property type="term" value="F:IgE binding"/>
    <property type="evidence" value="ECO:0007669"/>
    <property type="project" value="UniProtKB-KW"/>
</dbReference>
<keyword evidence="16" id="KW-1015">Disulfide bond</keyword>
<proteinExistence type="predicted"/>
<dbReference type="Pfam" id="PF00337">
    <property type="entry name" value="Gal-bind_lectin"/>
    <property type="match status" value="1"/>
</dbReference>
<dbReference type="Ensembl" id="ENSLACT00000021813.1">
    <property type="protein sequence ID" value="ENSLACP00000021672.1"/>
    <property type="gene ID" value="ENSLACG00000019042.1"/>
</dbReference>
<evidence type="ECO:0000256" key="1">
    <source>
        <dbReference type="ARBA" id="ARBA00004123"/>
    </source>
</evidence>
<dbReference type="eggNOG" id="KOG3587">
    <property type="taxonomic scope" value="Eukaryota"/>
</dbReference>
<feature type="domain" description="Galectin" evidence="21">
    <location>
        <begin position="35"/>
        <end position="167"/>
    </location>
</feature>
<dbReference type="InterPro" id="IPR001079">
    <property type="entry name" value="Galectin_CRD"/>
</dbReference>
<keyword evidence="14" id="KW-0389">IgE-binding protein</keyword>
<protein>
    <recommendedName>
        <fullName evidence="19">Galectin</fullName>
    </recommendedName>
</protein>
<evidence type="ECO:0000256" key="17">
    <source>
        <dbReference type="ARBA" id="ARBA00023187"/>
    </source>
</evidence>
<dbReference type="AlphaFoldDB" id="H3BIF1"/>
<dbReference type="GO" id="GO:0001772">
    <property type="term" value="C:immunological synapse"/>
    <property type="evidence" value="ECO:0007669"/>
    <property type="project" value="TreeGrafter"/>
</dbReference>
<keyword evidence="13" id="KW-0391">Immunity</keyword>
<dbReference type="InParanoid" id="H3BIF1"/>
<dbReference type="SMART" id="SM00276">
    <property type="entry name" value="GLECT"/>
    <property type="match status" value="1"/>
</dbReference>
<evidence type="ECO:0000256" key="3">
    <source>
        <dbReference type="ARBA" id="ARBA00004613"/>
    </source>
</evidence>
<keyword evidence="11" id="KW-0677">Repeat</keyword>
<keyword evidence="12" id="KW-0221">Differentiation</keyword>
<evidence type="ECO:0000313" key="23">
    <source>
        <dbReference type="Proteomes" id="UP000008672"/>
    </source>
</evidence>
<keyword evidence="4" id="KW-0963">Cytoplasm</keyword>
<dbReference type="GeneTree" id="ENSGT00940000157224"/>
<evidence type="ECO:0000256" key="8">
    <source>
        <dbReference type="ARBA" id="ARBA00022664"/>
    </source>
</evidence>
<dbReference type="Proteomes" id="UP000008672">
    <property type="component" value="Unassembled WGS sequence"/>
</dbReference>
<evidence type="ECO:0000256" key="5">
    <source>
        <dbReference type="ARBA" id="ARBA00022525"/>
    </source>
</evidence>
<dbReference type="GO" id="GO:0045087">
    <property type="term" value="P:innate immune response"/>
    <property type="evidence" value="ECO:0007669"/>
    <property type="project" value="UniProtKB-KW"/>
</dbReference>
<dbReference type="HOGENOM" id="CLU_037794_3_0_1"/>
<name>H3BIF1_LATCH</name>
<dbReference type="PROSITE" id="PS51304">
    <property type="entry name" value="GALECTIN"/>
    <property type="match status" value="1"/>
</dbReference>
<gene>
    <name evidence="22" type="primary">LOC102351798</name>
</gene>
<dbReference type="GO" id="GO:0002548">
    <property type="term" value="P:monocyte chemotaxis"/>
    <property type="evidence" value="ECO:0007669"/>
    <property type="project" value="TreeGrafter"/>
</dbReference>
<evidence type="ECO:0000256" key="20">
    <source>
        <dbReference type="SAM" id="MobiDB-lite"/>
    </source>
</evidence>
<reference evidence="23" key="1">
    <citation type="submission" date="2011-08" db="EMBL/GenBank/DDBJ databases">
        <title>The draft genome of Latimeria chalumnae.</title>
        <authorList>
            <person name="Di Palma F."/>
            <person name="Alfoldi J."/>
            <person name="Johnson J."/>
            <person name="Berlin A."/>
            <person name="Gnerre S."/>
            <person name="Jaffe D."/>
            <person name="MacCallum I."/>
            <person name="Young S."/>
            <person name="Walker B.J."/>
            <person name="Lander E."/>
            <person name="Lindblad-Toh K."/>
        </authorList>
    </citation>
    <scope>NUCLEOTIDE SEQUENCE [LARGE SCALE GENOMIC DNA]</scope>
    <source>
        <strain evidence="23">Wild caught</strain>
    </source>
</reference>
<evidence type="ECO:0000256" key="16">
    <source>
        <dbReference type="ARBA" id="ARBA00023157"/>
    </source>
</evidence>
<dbReference type="SUPFAM" id="SSF49899">
    <property type="entry name" value="Concanavalin A-like lectins/glucanases"/>
    <property type="match status" value="1"/>
</dbReference>
<dbReference type="SMART" id="SM00908">
    <property type="entry name" value="Gal-bind_lectin"/>
    <property type="match status" value="1"/>
</dbReference>
<dbReference type="PANTHER" id="PTHR11346:SF26">
    <property type="entry name" value="GALECTIN-3"/>
    <property type="match status" value="1"/>
</dbReference>
<dbReference type="GO" id="GO:0005615">
    <property type="term" value="C:extracellular space"/>
    <property type="evidence" value="ECO:0007669"/>
    <property type="project" value="TreeGrafter"/>
</dbReference>
<evidence type="ECO:0000256" key="13">
    <source>
        <dbReference type="ARBA" id="ARBA00022859"/>
    </source>
</evidence>
<keyword evidence="10 19" id="KW-0430">Lectin</keyword>
<dbReference type="GO" id="GO:0030593">
    <property type="term" value="P:neutrophil chemotaxis"/>
    <property type="evidence" value="ECO:0007669"/>
    <property type="project" value="TreeGrafter"/>
</dbReference>
<keyword evidence="23" id="KW-1185">Reference proteome</keyword>
<sequence length="167" mass="18963">MSFSLEDALGGAGDGNNTSLNQQAQVAPDSLPLPYEFELSSGTPPNFRLLIAGEVKQNPNKFTIDFMKGEDIALHINPRFKGESHQVIVCNTKINGEWGPEERNAPCFPFVAGKRFEIYVLCEQHQFKMAVNGNHMIEYRHRIKDLNEITKVRLHGDIKLFYLQPFQ</sequence>
<keyword evidence="9" id="KW-0747">Spliceosome</keyword>
<evidence type="ECO:0000256" key="4">
    <source>
        <dbReference type="ARBA" id="ARBA00022490"/>
    </source>
</evidence>
<keyword evidence="5" id="KW-0964">Secreted</keyword>
<feature type="region of interest" description="Disordered" evidence="20">
    <location>
        <begin position="1"/>
        <end position="21"/>
    </location>
</feature>
<reference evidence="22" key="2">
    <citation type="submission" date="2025-08" db="UniProtKB">
        <authorList>
            <consortium name="Ensembl"/>
        </authorList>
    </citation>
    <scope>IDENTIFICATION</scope>
</reference>
<dbReference type="GO" id="GO:0090280">
    <property type="term" value="P:positive regulation of calcium ion import"/>
    <property type="evidence" value="ECO:0007669"/>
    <property type="project" value="TreeGrafter"/>
</dbReference>
<dbReference type="GO" id="GO:0005737">
    <property type="term" value="C:cytoplasm"/>
    <property type="evidence" value="ECO:0007669"/>
    <property type="project" value="UniProtKB-SubCell"/>
</dbReference>
<dbReference type="FunFam" id="2.60.120.200:FF:000023">
    <property type="entry name" value="Galectin"/>
    <property type="match status" value="1"/>
</dbReference>